<gene>
    <name evidence="13" type="primary">gspL</name>
    <name evidence="13" type="ORF">OLW01_11895</name>
</gene>
<dbReference type="EMBL" id="CP109965">
    <property type="protein sequence ID" value="WAJ69846.1"/>
    <property type="molecule type" value="Genomic_DNA"/>
</dbReference>
<feature type="domain" description="GspL periplasmic" evidence="12">
    <location>
        <begin position="247"/>
        <end position="403"/>
    </location>
</feature>
<dbReference type="InterPro" id="IPR025691">
    <property type="entry name" value="GspL_pp_dom"/>
</dbReference>
<dbReference type="SUPFAM" id="SSF53067">
    <property type="entry name" value="Actin-like ATPase domain"/>
    <property type="match status" value="2"/>
</dbReference>
<evidence type="ECO:0000259" key="11">
    <source>
        <dbReference type="Pfam" id="PF05134"/>
    </source>
</evidence>
<evidence type="ECO:0000256" key="2">
    <source>
        <dbReference type="ARBA" id="ARBA00005318"/>
    </source>
</evidence>
<dbReference type="Proteomes" id="UP001163726">
    <property type="component" value="Chromosome"/>
</dbReference>
<evidence type="ECO:0000259" key="12">
    <source>
        <dbReference type="Pfam" id="PF12693"/>
    </source>
</evidence>
<comment type="subcellular location">
    <subcellularLocation>
        <location evidence="1">Cell inner membrane</location>
        <topology evidence="1">Single-pass membrane protein</topology>
    </subcellularLocation>
</comment>
<dbReference type="InterPro" id="IPR024230">
    <property type="entry name" value="GspL_cyto_dom"/>
</dbReference>
<evidence type="ECO:0000256" key="10">
    <source>
        <dbReference type="PIRNR" id="PIRNR015761"/>
    </source>
</evidence>
<evidence type="ECO:0000256" key="5">
    <source>
        <dbReference type="ARBA" id="ARBA00022519"/>
    </source>
</evidence>
<keyword evidence="7 10" id="KW-0653">Protein transport</keyword>
<protein>
    <recommendedName>
        <fullName evidence="10">Type II secretion system protein L</fullName>
        <shortName evidence="10">T2SS protein L</shortName>
    </recommendedName>
</protein>
<keyword evidence="5" id="KW-0997">Cell inner membrane</keyword>
<feature type="domain" description="GspL cytoplasmic actin-ATPase-like" evidence="11">
    <location>
        <begin position="5"/>
        <end position="241"/>
    </location>
</feature>
<evidence type="ECO:0000313" key="13">
    <source>
        <dbReference type="EMBL" id="WAJ69846.1"/>
    </source>
</evidence>
<keyword evidence="8" id="KW-1133">Transmembrane helix</keyword>
<dbReference type="Pfam" id="PF05134">
    <property type="entry name" value="T2SSL"/>
    <property type="match status" value="1"/>
</dbReference>
<dbReference type="Gene3D" id="3.30.420.380">
    <property type="match status" value="1"/>
</dbReference>
<organism evidence="13 14">
    <name type="scientific">Catenovulum adriaticum</name>
    <dbReference type="NCBI Taxonomy" id="2984846"/>
    <lineage>
        <taxon>Bacteria</taxon>
        <taxon>Pseudomonadati</taxon>
        <taxon>Pseudomonadota</taxon>
        <taxon>Gammaproteobacteria</taxon>
        <taxon>Alteromonadales</taxon>
        <taxon>Alteromonadaceae</taxon>
        <taxon>Catenovulum</taxon>
    </lineage>
</organism>
<dbReference type="InterPro" id="IPR007812">
    <property type="entry name" value="T2SS_protein-GspL"/>
</dbReference>
<dbReference type="RefSeq" id="WP_268074140.1">
    <property type="nucleotide sequence ID" value="NZ_CP109965.1"/>
</dbReference>
<evidence type="ECO:0000256" key="6">
    <source>
        <dbReference type="ARBA" id="ARBA00022692"/>
    </source>
</evidence>
<reference evidence="13" key="1">
    <citation type="submission" date="2022-10" db="EMBL/GenBank/DDBJ databases">
        <title>Catenovulum adriacola sp. nov. isolated in the Harbour of Susak.</title>
        <authorList>
            <person name="Schoch T."/>
            <person name="Reich S.J."/>
            <person name="Stoeferle S."/>
            <person name="Flaiz M."/>
            <person name="Kazda M."/>
            <person name="Riedel C.U."/>
            <person name="Duerre P."/>
        </authorList>
    </citation>
    <scope>NUCLEOTIDE SEQUENCE</scope>
    <source>
        <strain evidence="13">TS8</strain>
    </source>
</reference>
<dbReference type="CDD" id="cd24017">
    <property type="entry name" value="ASKHA_T2SSL_N"/>
    <property type="match status" value="1"/>
</dbReference>
<dbReference type="PIRSF" id="PIRSF015761">
    <property type="entry name" value="Protein_L"/>
    <property type="match status" value="1"/>
</dbReference>
<dbReference type="InterPro" id="IPR043129">
    <property type="entry name" value="ATPase_NBD"/>
</dbReference>
<evidence type="ECO:0000256" key="8">
    <source>
        <dbReference type="ARBA" id="ARBA00022989"/>
    </source>
</evidence>
<evidence type="ECO:0000256" key="4">
    <source>
        <dbReference type="ARBA" id="ARBA00022475"/>
    </source>
</evidence>
<dbReference type="Pfam" id="PF12693">
    <property type="entry name" value="GspL_C"/>
    <property type="match status" value="1"/>
</dbReference>
<comment type="function">
    <text evidence="10">Inner membrane component of the type II secretion system required for the energy-dependent secretion of extracellular factors such as proteases and toxins from the periplasm.</text>
</comment>
<name>A0ABY7AL11_9ALTE</name>
<comment type="similarity">
    <text evidence="2 10">Belongs to the GSP L family.</text>
</comment>
<proteinExistence type="inferred from homology"/>
<evidence type="ECO:0000256" key="7">
    <source>
        <dbReference type="ARBA" id="ARBA00022927"/>
    </source>
</evidence>
<dbReference type="Gene3D" id="3.30.420.370">
    <property type="match status" value="1"/>
</dbReference>
<dbReference type="NCBIfam" id="TIGR01709">
    <property type="entry name" value="typeII_sec_gspL"/>
    <property type="match status" value="1"/>
</dbReference>
<keyword evidence="9" id="KW-0472">Membrane</keyword>
<accession>A0ABY7AL11</accession>
<evidence type="ECO:0000313" key="14">
    <source>
        <dbReference type="Proteomes" id="UP001163726"/>
    </source>
</evidence>
<keyword evidence="4" id="KW-1003">Cell membrane</keyword>
<keyword evidence="14" id="KW-1185">Reference proteome</keyword>
<evidence type="ECO:0000256" key="9">
    <source>
        <dbReference type="ARBA" id="ARBA00023136"/>
    </source>
</evidence>
<evidence type="ECO:0000256" key="1">
    <source>
        <dbReference type="ARBA" id="ARBA00004377"/>
    </source>
</evidence>
<evidence type="ECO:0000256" key="3">
    <source>
        <dbReference type="ARBA" id="ARBA00022448"/>
    </source>
</evidence>
<sequence length="406" mass="45743">MSEQLFIRLPSHAEQSVHWLVWSTNEAQVIASGELNNVEQMATLHERANHKNAIVFVPSSDILFKQIETPAKVSRQFIQALPYMLEEELASEVDELFFAKGRKFKADGLDKLEVAIVHKNKMQTWLDWLNEAGIHCQRLIPDALALPDDDKINLVQLGQEWLVRYGTFGASSCQVEHLNFWLTQVAKYHHDAEICQYSPLPEAVLANFEQVHQADYVMPLELLAKHSQDCQFNLRQGPYQFKKDSAKYIQIWRSAAIVAGIALAVNLAHKSVQIYDYEQQAEQLEKQIRQSYVSVFPNGKNLSVGIIQKELKRKVAKLGGGSQQVTFLGLIDASSAAFSAVPDLKPDSLRFDYRRGEIRINASAKNFQSFEKFKSTAEQNALKVDQGSLNNQGSNVVGAISIRGES</sequence>
<keyword evidence="3 10" id="KW-0813">Transport</keyword>
<dbReference type="Gene3D" id="3.30.1360.100">
    <property type="entry name" value="General secretion pathway protein M, EpsM"/>
    <property type="match status" value="1"/>
</dbReference>
<keyword evidence="6" id="KW-0812">Transmembrane</keyword>